<dbReference type="EMBL" id="JBHSZO010000023">
    <property type="protein sequence ID" value="MFC7219642.1"/>
    <property type="molecule type" value="Genomic_DNA"/>
</dbReference>
<gene>
    <name evidence="1" type="ORF">ACFQLX_15925</name>
</gene>
<keyword evidence="2" id="KW-1185">Reference proteome</keyword>
<comment type="caution">
    <text evidence="1">The sequence shown here is derived from an EMBL/GenBank/DDBJ whole genome shotgun (WGS) entry which is preliminary data.</text>
</comment>
<evidence type="ECO:0000313" key="2">
    <source>
        <dbReference type="Proteomes" id="UP001596413"/>
    </source>
</evidence>
<name>A0ABW2GL82_9ACTN</name>
<dbReference type="RefSeq" id="WP_386415584.1">
    <property type="nucleotide sequence ID" value="NZ_JBHSZO010000023.1"/>
</dbReference>
<evidence type="ECO:0000313" key="1">
    <source>
        <dbReference type="EMBL" id="MFC7219642.1"/>
    </source>
</evidence>
<organism evidence="1 2">
    <name type="scientific">Streptomyces polyrhachis</name>
    <dbReference type="NCBI Taxonomy" id="1282885"/>
    <lineage>
        <taxon>Bacteria</taxon>
        <taxon>Bacillati</taxon>
        <taxon>Actinomycetota</taxon>
        <taxon>Actinomycetes</taxon>
        <taxon>Kitasatosporales</taxon>
        <taxon>Streptomycetaceae</taxon>
        <taxon>Streptomyces</taxon>
    </lineage>
</organism>
<protein>
    <recommendedName>
        <fullName evidence="3">ATP-binding protein</fullName>
    </recommendedName>
</protein>
<dbReference type="Proteomes" id="UP001596413">
    <property type="component" value="Unassembled WGS sequence"/>
</dbReference>
<reference evidence="2" key="1">
    <citation type="journal article" date="2019" name="Int. J. Syst. Evol. Microbiol.">
        <title>The Global Catalogue of Microorganisms (GCM) 10K type strain sequencing project: providing services to taxonomists for standard genome sequencing and annotation.</title>
        <authorList>
            <consortium name="The Broad Institute Genomics Platform"/>
            <consortium name="The Broad Institute Genome Sequencing Center for Infectious Disease"/>
            <person name="Wu L."/>
            <person name="Ma J."/>
        </authorList>
    </citation>
    <scope>NUCLEOTIDE SEQUENCE [LARGE SCALE GENOMIC DNA]</scope>
    <source>
        <strain evidence="2">CGMCC 1.13681</strain>
    </source>
</reference>
<accession>A0ABW2GL82</accession>
<sequence length="713" mass="77276">MPRAVGLDARGRGVAPAYPRGGPVLRIYGGRGTGKTSVCQRLHDTYVNRLHVAKWPRRDADPALSASGPQTGLIAARPLAALAWLVHELNAPAGRFGRMEFPRFTYGLLAAATLEDVPQSRDDDAGAMRQRHFVQLQRSLEEALDDNADGASVRARFKPLAQQLVPLLGWIAPGLTPLTGLLQQVVGDAFGGGGGGGQPDAAAVRWWDGQLDGIAGAGIGKLLDYVMGLRQQLPAQARNDLEQRLAAAFLADMDAHYDRRHLRIWPLPLIILDDTHTPTGERLLSLLLTAYAQAAGHNNAQGGRVRRPVIVCAGLGPPSRAASVRDRMPLEAAEIDQLDWRSPDTQDVNAWQVWLRAPAMEAGGIATALGNRAPRGLPNLIEQISAGRGGLAWPLITAAQEDLRLRGSGRLNQCTPHELGPTLLALPPAGTAGERHVADVLLHFLVPDRGLIEPLLPWAVALRLDDVADLPAPGGAPPDGVEGRIRDFLREEHWSRSRWAGEGGFVPVVADRVLRELLLHRLRTRCSPEAAGPDAEEALTYWTRLHTAARGRYSAFAHDREGVGRSAYLHHSLALGERAAVVAALHAMFEEGDRPRWLADLQFICAAPRPPDGYARRRPEPPDVPCTACRGPQPDARHSVLGHLVDLLWSQSTLASLYTDDPEGPNNRLRSFLGNIEIAYDDDAATVNATALWPHELAGGRRVPQLPITERGH</sequence>
<evidence type="ECO:0008006" key="3">
    <source>
        <dbReference type="Google" id="ProtNLM"/>
    </source>
</evidence>
<proteinExistence type="predicted"/>